<gene>
    <name evidence="1" type="ORF">AG1IA_06158</name>
</gene>
<keyword evidence="2" id="KW-1185">Reference proteome</keyword>
<sequence length="109" mass="12411">MNLLQYRSRTVDISCLEFMPITHVQRACKDGENWYYPRRGPKSRTPFEQLQFDTGDANNVFTVLVPGKIKPHPVHAPSVMPPTNLQKLRVSVVVYDIQALKACKNSQLA</sequence>
<dbReference type="AlphaFoldDB" id="L8WSQ1"/>
<dbReference type="EMBL" id="AFRT01001610">
    <property type="protein sequence ID" value="ELU39807.1"/>
    <property type="molecule type" value="Genomic_DNA"/>
</dbReference>
<comment type="caution">
    <text evidence="1">The sequence shown here is derived from an EMBL/GenBank/DDBJ whole genome shotgun (WGS) entry which is preliminary data.</text>
</comment>
<dbReference type="HOGENOM" id="CLU_2185721_0_0_1"/>
<organism evidence="1 2">
    <name type="scientific">Thanatephorus cucumeris (strain AG1-IA)</name>
    <name type="common">Rice sheath blight fungus</name>
    <name type="synonym">Rhizoctonia solani</name>
    <dbReference type="NCBI Taxonomy" id="983506"/>
    <lineage>
        <taxon>Eukaryota</taxon>
        <taxon>Fungi</taxon>
        <taxon>Dikarya</taxon>
        <taxon>Basidiomycota</taxon>
        <taxon>Agaricomycotina</taxon>
        <taxon>Agaricomycetes</taxon>
        <taxon>Cantharellales</taxon>
        <taxon>Ceratobasidiaceae</taxon>
        <taxon>Rhizoctonia</taxon>
        <taxon>Rhizoctonia solani AG-1</taxon>
    </lineage>
</organism>
<reference evidence="1 2" key="1">
    <citation type="journal article" date="2013" name="Nat. Commun.">
        <title>The evolution and pathogenic mechanisms of the rice sheath blight pathogen.</title>
        <authorList>
            <person name="Zheng A."/>
            <person name="Lin R."/>
            <person name="Xu L."/>
            <person name="Qin P."/>
            <person name="Tang C."/>
            <person name="Ai P."/>
            <person name="Zhang D."/>
            <person name="Liu Y."/>
            <person name="Sun Z."/>
            <person name="Feng H."/>
            <person name="Wang Y."/>
            <person name="Chen Y."/>
            <person name="Liang X."/>
            <person name="Fu R."/>
            <person name="Li Q."/>
            <person name="Zhang J."/>
            <person name="Yu X."/>
            <person name="Xie Z."/>
            <person name="Ding L."/>
            <person name="Guan P."/>
            <person name="Tang J."/>
            <person name="Liang Y."/>
            <person name="Wang S."/>
            <person name="Deng Q."/>
            <person name="Li S."/>
            <person name="Zhu J."/>
            <person name="Wang L."/>
            <person name="Liu H."/>
            <person name="Li P."/>
        </authorList>
    </citation>
    <scope>NUCLEOTIDE SEQUENCE [LARGE SCALE GENOMIC DNA]</scope>
    <source>
        <strain evidence="2">AG-1 IA</strain>
    </source>
</reference>
<evidence type="ECO:0000313" key="1">
    <source>
        <dbReference type="EMBL" id="ELU39807.1"/>
    </source>
</evidence>
<evidence type="ECO:0000313" key="2">
    <source>
        <dbReference type="Proteomes" id="UP000011668"/>
    </source>
</evidence>
<proteinExistence type="predicted"/>
<dbReference type="Proteomes" id="UP000011668">
    <property type="component" value="Unassembled WGS sequence"/>
</dbReference>
<protein>
    <submittedName>
        <fullName evidence="1">Uncharacterized protein</fullName>
    </submittedName>
</protein>
<name>L8WSQ1_THACA</name>
<accession>L8WSQ1</accession>